<dbReference type="Proteomes" id="UP001358586">
    <property type="component" value="Chromosome 4"/>
</dbReference>
<evidence type="ECO:0000313" key="2">
    <source>
        <dbReference type="Proteomes" id="UP001358586"/>
    </source>
</evidence>
<evidence type="ECO:0000313" key="1">
    <source>
        <dbReference type="EMBL" id="KAK5835470.1"/>
    </source>
</evidence>
<name>A0ABR0Q889_GOSAR</name>
<dbReference type="EMBL" id="JARKNE010000004">
    <property type="protein sequence ID" value="KAK5835470.1"/>
    <property type="molecule type" value="Genomic_DNA"/>
</dbReference>
<proteinExistence type="predicted"/>
<organism evidence="1 2">
    <name type="scientific">Gossypium arboreum</name>
    <name type="common">Tree cotton</name>
    <name type="synonym">Gossypium nanking</name>
    <dbReference type="NCBI Taxonomy" id="29729"/>
    <lineage>
        <taxon>Eukaryota</taxon>
        <taxon>Viridiplantae</taxon>
        <taxon>Streptophyta</taxon>
        <taxon>Embryophyta</taxon>
        <taxon>Tracheophyta</taxon>
        <taxon>Spermatophyta</taxon>
        <taxon>Magnoliopsida</taxon>
        <taxon>eudicotyledons</taxon>
        <taxon>Gunneridae</taxon>
        <taxon>Pentapetalae</taxon>
        <taxon>rosids</taxon>
        <taxon>malvids</taxon>
        <taxon>Malvales</taxon>
        <taxon>Malvaceae</taxon>
        <taxon>Malvoideae</taxon>
        <taxon>Gossypium</taxon>
    </lineage>
</organism>
<gene>
    <name evidence="1" type="ORF">PVK06_011159</name>
</gene>
<comment type="caution">
    <text evidence="1">The sequence shown here is derived from an EMBL/GenBank/DDBJ whole genome shotgun (WGS) entry which is preliminary data.</text>
</comment>
<keyword evidence="2" id="KW-1185">Reference proteome</keyword>
<reference evidence="1 2" key="1">
    <citation type="submission" date="2023-03" db="EMBL/GenBank/DDBJ databases">
        <title>WGS of Gossypium arboreum.</title>
        <authorList>
            <person name="Yu D."/>
        </authorList>
    </citation>
    <scope>NUCLEOTIDE SEQUENCE [LARGE SCALE GENOMIC DNA]</scope>
    <source>
        <tissue evidence="1">Leaf</tissue>
    </source>
</reference>
<protein>
    <submittedName>
        <fullName evidence="1">Uncharacterized protein</fullName>
    </submittedName>
</protein>
<accession>A0ABR0Q889</accession>
<sequence>MSIDLEPTLIVSWKDVLLGSKLSFEGHGNNCNGQAFKAYHWLCHSVKQSFESMSTFKIILNHGRGKWPWTMELNPFQPFLDDGYGMDAITGLLGYLYNKKILEEIGGLIVWSCEGDLFFLDWDKDRSSEKDRLKVTDSAIDFSVEDSEEIRSLDGC</sequence>